<dbReference type="OrthoDB" id="9368434at2759"/>
<evidence type="ECO:0000313" key="8">
    <source>
        <dbReference type="Proteomes" id="UP000271098"/>
    </source>
</evidence>
<dbReference type="SMART" id="SM00355">
    <property type="entry name" value="ZnF_C2H2"/>
    <property type="match status" value="1"/>
</dbReference>
<organism evidence="7 8">
    <name type="scientific">Gongylonema pulchrum</name>
    <dbReference type="NCBI Taxonomy" id="637853"/>
    <lineage>
        <taxon>Eukaryota</taxon>
        <taxon>Metazoa</taxon>
        <taxon>Ecdysozoa</taxon>
        <taxon>Nematoda</taxon>
        <taxon>Chromadorea</taxon>
        <taxon>Rhabditida</taxon>
        <taxon>Spirurina</taxon>
        <taxon>Spiruromorpha</taxon>
        <taxon>Spiruroidea</taxon>
        <taxon>Gongylonematidae</taxon>
        <taxon>Gongylonema</taxon>
    </lineage>
</organism>
<dbReference type="PANTHER" id="PTHR23235:SF120">
    <property type="entry name" value="KRUPPEL-LIKE FACTOR 15"/>
    <property type="match status" value="1"/>
</dbReference>
<accession>A0A3P6P3N6</accession>
<evidence type="ECO:0000313" key="7">
    <source>
        <dbReference type="EMBL" id="VDK31042.1"/>
    </source>
</evidence>
<feature type="compositionally biased region" description="Basic and acidic residues" evidence="5">
    <location>
        <begin position="123"/>
        <end position="132"/>
    </location>
</feature>
<dbReference type="PANTHER" id="PTHR23235">
    <property type="entry name" value="KRUEPPEL-LIKE TRANSCRIPTION FACTOR"/>
    <property type="match status" value="1"/>
</dbReference>
<keyword evidence="8" id="KW-1185">Reference proteome</keyword>
<dbReference type="PROSITE" id="PS50157">
    <property type="entry name" value="ZINC_FINGER_C2H2_2"/>
    <property type="match status" value="1"/>
</dbReference>
<keyword evidence="3" id="KW-0862">Zinc</keyword>
<sequence length="272" mass="29854">MLTVPPHYWSRLLQIASTQQQPPPPPPQQQHSESGPADTNAALPRKNEYRANRSDSESSPGSSFSEHPLDPSPVDQKSSPSGSNDGLFGELELCPLDLSMKASTTGTSTSPKDEEIVVADQSADVKEERNPETENDEVISNSECQKKCPGADQENVIASSGTPSEELPLRSSNFEKLDLTPTVNPFSPTAFMQMFRRPFTYPIIPPATASHLNPYAHSSPAPNSPTPLLSKTSRDRYTCKFCAKVFPRSANLTRHLRTHTGEQPYKVLFNCC</sequence>
<proteinExistence type="predicted"/>
<protein>
    <recommendedName>
        <fullName evidence="6">C2H2-type domain-containing protein</fullName>
    </recommendedName>
</protein>
<feature type="region of interest" description="Disordered" evidence="5">
    <location>
        <begin position="120"/>
        <end position="147"/>
    </location>
</feature>
<keyword evidence="2 4" id="KW-0863">Zinc-finger</keyword>
<dbReference type="InterPro" id="IPR036236">
    <property type="entry name" value="Znf_C2H2_sf"/>
</dbReference>
<dbReference type="Proteomes" id="UP000271098">
    <property type="component" value="Unassembled WGS sequence"/>
</dbReference>
<dbReference type="InterPro" id="IPR013087">
    <property type="entry name" value="Znf_C2H2_type"/>
</dbReference>
<evidence type="ECO:0000259" key="6">
    <source>
        <dbReference type="PROSITE" id="PS50157"/>
    </source>
</evidence>
<evidence type="ECO:0000256" key="3">
    <source>
        <dbReference type="ARBA" id="ARBA00022833"/>
    </source>
</evidence>
<feature type="domain" description="C2H2-type" evidence="6">
    <location>
        <begin position="237"/>
        <end position="264"/>
    </location>
</feature>
<reference evidence="7 8" key="1">
    <citation type="submission" date="2018-11" db="EMBL/GenBank/DDBJ databases">
        <authorList>
            <consortium name="Pathogen Informatics"/>
        </authorList>
    </citation>
    <scope>NUCLEOTIDE SEQUENCE [LARGE SCALE GENOMIC DNA]</scope>
</reference>
<keyword evidence="1" id="KW-0479">Metal-binding</keyword>
<dbReference type="SUPFAM" id="SSF57667">
    <property type="entry name" value="beta-beta-alpha zinc fingers"/>
    <property type="match status" value="1"/>
</dbReference>
<dbReference type="GO" id="GO:0008270">
    <property type="term" value="F:zinc ion binding"/>
    <property type="evidence" value="ECO:0007669"/>
    <property type="project" value="UniProtKB-KW"/>
</dbReference>
<dbReference type="PROSITE" id="PS00028">
    <property type="entry name" value="ZINC_FINGER_C2H2_1"/>
    <property type="match status" value="1"/>
</dbReference>
<name>A0A3P6P3N6_9BILA</name>
<dbReference type="FunFam" id="3.30.160.60:FF:000112">
    <property type="entry name" value="Mds1 and evi1 complex locus protein"/>
    <property type="match status" value="1"/>
</dbReference>
<feature type="compositionally biased region" description="Polar residues" evidence="5">
    <location>
        <begin position="75"/>
        <end position="84"/>
    </location>
</feature>
<gene>
    <name evidence="7" type="ORF">GPUH_LOCUS1833</name>
</gene>
<feature type="region of interest" description="Disordered" evidence="5">
    <location>
        <begin position="1"/>
        <end position="90"/>
    </location>
</feature>
<dbReference type="Gene3D" id="3.30.160.60">
    <property type="entry name" value="Classic Zinc Finger"/>
    <property type="match status" value="1"/>
</dbReference>
<evidence type="ECO:0000256" key="4">
    <source>
        <dbReference type="PROSITE-ProRule" id="PRU00042"/>
    </source>
</evidence>
<feature type="compositionally biased region" description="Basic and acidic residues" evidence="5">
    <location>
        <begin position="45"/>
        <end position="56"/>
    </location>
</feature>
<dbReference type="GO" id="GO:0000978">
    <property type="term" value="F:RNA polymerase II cis-regulatory region sequence-specific DNA binding"/>
    <property type="evidence" value="ECO:0007669"/>
    <property type="project" value="TreeGrafter"/>
</dbReference>
<evidence type="ECO:0000256" key="2">
    <source>
        <dbReference type="ARBA" id="ARBA00022771"/>
    </source>
</evidence>
<evidence type="ECO:0000256" key="5">
    <source>
        <dbReference type="SAM" id="MobiDB-lite"/>
    </source>
</evidence>
<dbReference type="Pfam" id="PF00096">
    <property type="entry name" value="zf-C2H2"/>
    <property type="match status" value="1"/>
</dbReference>
<dbReference type="EMBL" id="UYRT01002434">
    <property type="protein sequence ID" value="VDK31042.1"/>
    <property type="molecule type" value="Genomic_DNA"/>
</dbReference>
<evidence type="ECO:0000256" key="1">
    <source>
        <dbReference type="ARBA" id="ARBA00022723"/>
    </source>
</evidence>
<dbReference type="AlphaFoldDB" id="A0A3P6P3N6"/>
<dbReference type="GO" id="GO:0000981">
    <property type="term" value="F:DNA-binding transcription factor activity, RNA polymerase II-specific"/>
    <property type="evidence" value="ECO:0007669"/>
    <property type="project" value="TreeGrafter"/>
</dbReference>